<dbReference type="AlphaFoldDB" id="A0A4Q9LDG8"/>
<protein>
    <submittedName>
        <fullName evidence="1">Uncharacterized protein</fullName>
    </submittedName>
</protein>
<gene>
    <name evidence="1" type="ORF">CWI36_0617p0020</name>
</gene>
<name>A0A4Q9LDG8_9MICR</name>
<proteinExistence type="predicted"/>
<dbReference type="EMBL" id="PITI01000617">
    <property type="protein sequence ID" value="TBU05586.1"/>
    <property type="molecule type" value="Genomic_DNA"/>
</dbReference>
<dbReference type="Proteomes" id="UP000291404">
    <property type="component" value="Unassembled WGS sequence"/>
</dbReference>
<keyword evidence="2" id="KW-1185">Reference proteome</keyword>
<organism evidence="1 2">
    <name type="scientific">Hamiltosporidium magnivora</name>
    <dbReference type="NCBI Taxonomy" id="148818"/>
    <lineage>
        <taxon>Eukaryota</taxon>
        <taxon>Fungi</taxon>
        <taxon>Fungi incertae sedis</taxon>
        <taxon>Microsporidia</taxon>
        <taxon>Dubosqiidae</taxon>
        <taxon>Hamiltosporidium</taxon>
    </lineage>
</organism>
<reference evidence="1 2" key="1">
    <citation type="submission" date="2017-12" db="EMBL/GenBank/DDBJ databases">
        <authorList>
            <person name="Pombert J.-F."/>
            <person name="Haag K.L."/>
            <person name="Ebert D."/>
        </authorList>
    </citation>
    <scope>NUCLEOTIDE SEQUENCE [LARGE SCALE GENOMIC DNA]</scope>
    <source>
        <strain evidence="1">BE-OM-2</strain>
    </source>
</reference>
<accession>A0A4Q9LDG8</accession>
<comment type="caution">
    <text evidence="1">The sequence shown here is derived from an EMBL/GenBank/DDBJ whole genome shotgun (WGS) entry which is preliminary data.</text>
</comment>
<dbReference type="VEuPathDB" id="MicrosporidiaDB:CWI39_0419p0010"/>
<sequence length="156" mass="17789">MKYTKYSMRCKLPDKDKNIKGNRARINKEKSTTNDACCEDTAILLEGIMKDSRSNPTRSSFNEVQSKLISRVERLCHTRLNAKNLLSAINQHAISLINYHVGVVRLELANFSKLDDAVRAVLININEESDLEEEETVVIKEGRKIKSQREILTQNA</sequence>
<evidence type="ECO:0000313" key="1">
    <source>
        <dbReference type="EMBL" id="TBU05586.1"/>
    </source>
</evidence>
<dbReference type="VEuPathDB" id="MicrosporidiaDB:CWI36_0617p0020"/>
<evidence type="ECO:0000313" key="2">
    <source>
        <dbReference type="Proteomes" id="UP000291404"/>
    </source>
</evidence>